<protein>
    <submittedName>
        <fullName evidence="2">Membrane protein</fullName>
    </submittedName>
</protein>
<reference evidence="2 3" key="1">
    <citation type="submission" date="2014-01" db="EMBL/GenBank/DDBJ databases">
        <title>Plasmidome dynamics in the species complex Clostridium novyi sensu lato converts strains of independent lineages into distinctly different pathogens.</title>
        <authorList>
            <person name="Skarin H."/>
            <person name="Segerman B."/>
        </authorList>
    </citation>
    <scope>NUCLEOTIDE SEQUENCE [LARGE SCALE GENOMIC DNA]</scope>
    <source>
        <strain evidence="2 3">4552</strain>
    </source>
</reference>
<keyword evidence="1" id="KW-0472">Membrane</keyword>
<feature type="transmembrane region" description="Helical" evidence="1">
    <location>
        <begin position="52"/>
        <end position="70"/>
    </location>
</feature>
<feature type="transmembrane region" description="Helical" evidence="1">
    <location>
        <begin position="223"/>
        <end position="245"/>
    </location>
</feature>
<comment type="caution">
    <text evidence="2">The sequence shown here is derived from an EMBL/GenBank/DDBJ whole genome shotgun (WGS) entry which is preliminary data.</text>
</comment>
<proteinExistence type="predicted"/>
<accession>A0A0A0I313</accession>
<organism evidence="2 3">
    <name type="scientific">Clostridium novyi A str. 4552</name>
    <dbReference type="NCBI Taxonomy" id="1444289"/>
    <lineage>
        <taxon>Bacteria</taxon>
        <taxon>Bacillati</taxon>
        <taxon>Bacillota</taxon>
        <taxon>Clostridia</taxon>
        <taxon>Eubacteriales</taxon>
        <taxon>Clostridiaceae</taxon>
        <taxon>Clostridium</taxon>
    </lineage>
</organism>
<dbReference type="RefSeq" id="WP_039255901.1">
    <property type="nucleotide sequence ID" value="NZ_JENJ01000049.1"/>
</dbReference>
<dbReference type="InterPro" id="IPR025238">
    <property type="entry name" value="DUF4184"/>
</dbReference>
<evidence type="ECO:0000313" key="3">
    <source>
        <dbReference type="Proteomes" id="UP000030012"/>
    </source>
</evidence>
<gene>
    <name evidence="2" type="ORF">Z968_10070</name>
</gene>
<dbReference type="EMBL" id="JENJ01000049">
    <property type="protein sequence ID" value="KGM95043.1"/>
    <property type="molecule type" value="Genomic_DNA"/>
</dbReference>
<dbReference type="AlphaFoldDB" id="A0A0A0I313"/>
<keyword evidence="1" id="KW-1133">Transmembrane helix</keyword>
<dbReference type="Pfam" id="PF13803">
    <property type="entry name" value="DUF4184"/>
    <property type="match status" value="1"/>
</dbReference>
<sequence length="251" mass="29661">MPFTFAHPAIVIPCKKKFPKYLNLSALVIGSMTPDFEYFLRFMPKGTIGHTLLGSIWFDIPLVIILYLLWEHIIKRPFILSMPQPIDKNLYHITHRKSKNSTIKKRIIFIYSALIGIYSHILWDSFTHNTGFFVMKLRLLSNKIHIFNYKIPVYKFLQHGSTIIGSIYIMIYLYSLMQYTDCNIKQFSKETKINYWILVIVITFSIFLYRITMTLNFVSLKYFGIYIVSFISSILVSILIVSFVFKIKYRN</sequence>
<evidence type="ECO:0000256" key="1">
    <source>
        <dbReference type="SAM" id="Phobius"/>
    </source>
</evidence>
<evidence type="ECO:0000313" key="2">
    <source>
        <dbReference type="EMBL" id="KGM95043.1"/>
    </source>
</evidence>
<feature type="transmembrane region" description="Helical" evidence="1">
    <location>
        <begin position="156"/>
        <end position="174"/>
    </location>
</feature>
<feature type="transmembrane region" description="Helical" evidence="1">
    <location>
        <begin position="195"/>
        <end position="211"/>
    </location>
</feature>
<dbReference type="OrthoDB" id="8481923at2"/>
<name>A0A0A0I313_CLONO</name>
<dbReference type="Proteomes" id="UP000030012">
    <property type="component" value="Unassembled WGS sequence"/>
</dbReference>
<keyword evidence="1" id="KW-0812">Transmembrane</keyword>
<feature type="transmembrane region" description="Helical" evidence="1">
    <location>
        <begin position="106"/>
        <end position="123"/>
    </location>
</feature>